<name>A0A6A6W6D1_9PEZI</name>
<accession>A0A6A6W6D1</accession>
<dbReference type="Proteomes" id="UP000799437">
    <property type="component" value="Unassembled WGS sequence"/>
</dbReference>
<dbReference type="RefSeq" id="XP_033599971.1">
    <property type="nucleotide sequence ID" value="XM_033744111.1"/>
</dbReference>
<sequence>MIGWVALVLSLQGYLAEASGSGSSGSSATSGIFGVGMSVMALGVCYMQLFMPQPAGFGQQGTGTGAPGAVPA</sequence>
<protein>
    <submittedName>
        <fullName evidence="3">Uncharacterized protein</fullName>
    </submittedName>
</protein>
<reference evidence="3" key="1">
    <citation type="journal article" date="2020" name="Stud. Mycol.">
        <title>101 Dothideomycetes genomes: a test case for predicting lifestyles and emergence of pathogens.</title>
        <authorList>
            <person name="Haridas S."/>
            <person name="Albert R."/>
            <person name="Binder M."/>
            <person name="Bloem J."/>
            <person name="Labutti K."/>
            <person name="Salamov A."/>
            <person name="Andreopoulos B."/>
            <person name="Baker S."/>
            <person name="Barry K."/>
            <person name="Bills G."/>
            <person name="Bluhm B."/>
            <person name="Cannon C."/>
            <person name="Castanera R."/>
            <person name="Culley D."/>
            <person name="Daum C."/>
            <person name="Ezra D."/>
            <person name="Gonzalez J."/>
            <person name="Henrissat B."/>
            <person name="Kuo A."/>
            <person name="Liang C."/>
            <person name="Lipzen A."/>
            <person name="Lutzoni F."/>
            <person name="Magnuson J."/>
            <person name="Mondo S."/>
            <person name="Nolan M."/>
            <person name="Ohm R."/>
            <person name="Pangilinan J."/>
            <person name="Park H.-J."/>
            <person name="Ramirez L."/>
            <person name="Alfaro M."/>
            <person name="Sun H."/>
            <person name="Tritt A."/>
            <person name="Yoshinaga Y."/>
            <person name="Zwiers L.-H."/>
            <person name="Turgeon B."/>
            <person name="Goodwin S."/>
            <person name="Spatafora J."/>
            <person name="Crous P."/>
            <person name="Grigoriev I."/>
        </authorList>
    </citation>
    <scope>NUCLEOTIDE SEQUENCE</scope>
    <source>
        <strain evidence="3">CBS 121739</strain>
    </source>
</reference>
<dbReference type="AlphaFoldDB" id="A0A6A6W6D1"/>
<dbReference type="EMBL" id="ML996573">
    <property type="protein sequence ID" value="KAF2757520.1"/>
    <property type="molecule type" value="Genomic_DNA"/>
</dbReference>
<proteinExistence type="predicted"/>
<dbReference type="GeneID" id="54485165"/>
<keyword evidence="4" id="KW-1185">Reference proteome</keyword>
<feature type="transmembrane region" description="Helical" evidence="1">
    <location>
        <begin position="28"/>
        <end position="49"/>
    </location>
</feature>
<feature type="chain" id="PRO_5025641495" evidence="2">
    <location>
        <begin position="19"/>
        <end position="72"/>
    </location>
</feature>
<keyword evidence="1" id="KW-1133">Transmembrane helix</keyword>
<feature type="signal peptide" evidence="2">
    <location>
        <begin position="1"/>
        <end position="18"/>
    </location>
</feature>
<dbReference type="PANTHER" id="PTHR28038">
    <property type="entry name" value="ADL329WP"/>
    <property type="match status" value="1"/>
</dbReference>
<organism evidence="3 4">
    <name type="scientific">Pseudovirgaria hyperparasitica</name>
    <dbReference type="NCBI Taxonomy" id="470096"/>
    <lineage>
        <taxon>Eukaryota</taxon>
        <taxon>Fungi</taxon>
        <taxon>Dikarya</taxon>
        <taxon>Ascomycota</taxon>
        <taxon>Pezizomycotina</taxon>
        <taxon>Dothideomycetes</taxon>
        <taxon>Dothideomycetes incertae sedis</taxon>
        <taxon>Acrospermales</taxon>
        <taxon>Acrospermaceae</taxon>
        <taxon>Pseudovirgaria</taxon>
    </lineage>
</organism>
<keyword evidence="1" id="KW-0812">Transmembrane</keyword>
<evidence type="ECO:0000313" key="4">
    <source>
        <dbReference type="Proteomes" id="UP000799437"/>
    </source>
</evidence>
<evidence type="ECO:0000256" key="2">
    <source>
        <dbReference type="SAM" id="SignalP"/>
    </source>
</evidence>
<evidence type="ECO:0000313" key="3">
    <source>
        <dbReference type="EMBL" id="KAF2757520.1"/>
    </source>
</evidence>
<keyword evidence="1" id="KW-0472">Membrane</keyword>
<gene>
    <name evidence="3" type="ORF">EJ05DRAFT_476770</name>
</gene>
<keyword evidence="2" id="KW-0732">Signal</keyword>
<dbReference type="PANTHER" id="PTHR28038:SF1">
    <property type="entry name" value="ADL329WP"/>
    <property type="match status" value="1"/>
</dbReference>
<evidence type="ECO:0000256" key="1">
    <source>
        <dbReference type="SAM" id="Phobius"/>
    </source>
</evidence>